<gene>
    <name evidence="1" type="ORF">ACFOE0_10660</name>
</gene>
<organism evidence="1 2">
    <name type="scientific">Shewanella submarina</name>
    <dbReference type="NCBI Taxonomy" id="2016376"/>
    <lineage>
        <taxon>Bacteria</taxon>
        <taxon>Pseudomonadati</taxon>
        <taxon>Pseudomonadota</taxon>
        <taxon>Gammaproteobacteria</taxon>
        <taxon>Alteromonadales</taxon>
        <taxon>Shewanellaceae</taxon>
        <taxon>Shewanella</taxon>
    </lineage>
</organism>
<comment type="caution">
    <text evidence="1">The sequence shown here is derived from an EMBL/GenBank/DDBJ whole genome shotgun (WGS) entry which is preliminary data.</text>
</comment>
<keyword evidence="2" id="KW-1185">Reference proteome</keyword>
<protein>
    <submittedName>
        <fullName evidence="1">Uncharacterized protein</fullName>
    </submittedName>
</protein>
<evidence type="ECO:0000313" key="2">
    <source>
        <dbReference type="Proteomes" id="UP001595621"/>
    </source>
</evidence>
<reference evidence="2" key="1">
    <citation type="journal article" date="2019" name="Int. J. Syst. Evol. Microbiol.">
        <title>The Global Catalogue of Microorganisms (GCM) 10K type strain sequencing project: providing services to taxonomists for standard genome sequencing and annotation.</title>
        <authorList>
            <consortium name="The Broad Institute Genomics Platform"/>
            <consortium name="The Broad Institute Genome Sequencing Center for Infectious Disease"/>
            <person name="Wu L."/>
            <person name="Ma J."/>
        </authorList>
    </citation>
    <scope>NUCLEOTIDE SEQUENCE [LARGE SCALE GENOMIC DNA]</scope>
    <source>
        <strain evidence="2">KCTC 52277</strain>
    </source>
</reference>
<accession>A0ABV7GDT1</accession>
<evidence type="ECO:0000313" key="1">
    <source>
        <dbReference type="EMBL" id="MFC3138646.1"/>
    </source>
</evidence>
<name>A0ABV7GDT1_9GAMM</name>
<dbReference type="RefSeq" id="WP_248935842.1">
    <property type="nucleotide sequence ID" value="NZ_JAKILF010000003.1"/>
</dbReference>
<sequence>MSNLRSLDLRTRDIRKLVSYKSQDISWDKGCDETSEWVLASLENEEYKEKLKNWLASKNISPENQGLKIDSGWKEPKRVVWQEFLVTPENHFGKEMFELYDIDLKWIMEFQPQEIVRFGRYK</sequence>
<dbReference type="EMBL" id="JBHRTD010000012">
    <property type="protein sequence ID" value="MFC3138646.1"/>
    <property type="molecule type" value="Genomic_DNA"/>
</dbReference>
<proteinExistence type="predicted"/>
<dbReference type="Proteomes" id="UP001595621">
    <property type="component" value="Unassembled WGS sequence"/>
</dbReference>